<organism evidence="1 2">
    <name type="scientific">Halovenus salina</name>
    <dbReference type="NCBI Taxonomy" id="1510225"/>
    <lineage>
        <taxon>Archaea</taxon>
        <taxon>Methanobacteriati</taxon>
        <taxon>Methanobacteriota</taxon>
        <taxon>Stenosarchaea group</taxon>
        <taxon>Halobacteria</taxon>
        <taxon>Halobacteriales</taxon>
        <taxon>Haloarculaceae</taxon>
        <taxon>Halovenus</taxon>
    </lineage>
</organism>
<name>A0ABD5VVL8_9EURY</name>
<reference evidence="1 2" key="1">
    <citation type="journal article" date="2019" name="Int. J. Syst. Evol. Microbiol.">
        <title>The Global Catalogue of Microorganisms (GCM) 10K type strain sequencing project: providing services to taxonomists for standard genome sequencing and annotation.</title>
        <authorList>
            <consortium name="The Broad Institute Genomics Platform"/>
            <consortium name="The Broad Institute Genome Sequencing Center for Infectious Disease"/>
            <person name="Wu L."/>
            <person name="Ma J."/>
        </authorList>
    </citation>
    <scope>NUCLEOTIDE SEQUENCE [LARGE SCALE GENOMIC DNA]</scope>
    <source>
        <strain evidence="1 2">JCM 30072</strain>
    </source>
</reference>
<sequence>MTCETELDTDHMSAVDARAAEHLVDLDQTHLDARFWGTDTPTRARGWSGVSELVEPVMLYAGLAGFWYLHVKHHWQSVE</sequence>
<proteinExistence type="predicted"/>
<evidence type="ECO:0000313" key="1">
    <source>
        <dbReference type="EMBL" id="MFC7057231.1"/>
    </source>
</evidence>
<dbReference type="AlphaFoldDB" id="A0ABD5VVL8"/>
<keyword evidence="2" id="KW-1185">Reference proteome</keyword>
<dbReference type="EMBL" id="JBHSZI010000001">
    <property type="protein sequence ID" value="MFC7057231.1"/>
    <property type="molecule type" value="Genomic_DNA"/>
</dbReference>
<dbReference type="Proteomes" id="UP001596445">
    <property type="component" value="Unassembled WGS sequence"/>
</dbReference>
<accession>A0ABD5VVL8</accession>
<protein>
    <submittedName>
        <fullName evidence="1">Uncharacterized protein</fullName>
    </submittedName>
</protein>
<evidence type="ECO:0000313" key="2">
    <source>
        <dbReference type="Proteomes" id="UP001596445"/>
    </source>
</evidence>
<dbReference type="RefSeq" id="WP_382183984.1">
    <property type="nucleotide sequence ID" value="NZ_JBHSZI010000001.1"/>
</dbReference>
<comment type="caution">
    <text evidence="1">The sequence shown here is derived from an EMBL/GenBank/DDBJ whole genome shotgun (WGS) entry which is preliminary data.</text>
</comment>
<gene>
    <name evidence="1" type="ORF">ACFQQG_02360</name>
</gene>